<evidence type="ECO:0000313" key="3">
    <source>
        <dbReference type="EMBL" id="SDG91202.1"/>
    </source>
</evidence>
<dbReference type="AlphaFoldDB" id="A0A1G7Y416"/>
<dbReference type="Proteomes" id="UP000198606">
    <property type="component" value="Unassembled WGS sequence"/>
</dbReference>
<dbReference type="SUPFAM" id="SSF54637">
    <property type="entry name" value="Thioesterase/thiol ester dehydrase-isomerase"/>
    <property type="match status" value="2"/>
</dbReference>
<dbReference type="EMBL" id="FNDG01000001">
    <property type="protein sequence ID" value="SDG91202.1"/>
    <property type="molecule type" value="Genomic_DNA"/>
</dbReference>
<feature type="domain" description="MaoC-like" evidence="1">
    <location>
        <begin position="164"/>
        <end position="274"/>
    </location>
</feature>
<evidence type="ECO:0000259" key="2">
    <source>
        <dbReference type="Pfam" id="PF22622"/>
    </source>
</evidence>
<accession>A0A1G7Y416</accession>
<name>A0A1G7Y416_9GAMM</name>
<dbReference type="Pfam" id="PF22622">
    <property type="entry name" value="MFE-2_hydrat-2_N"/>
    <property type="match status" value="1"/>
</dbReference>
<reference evidence="3 4" key="1">
    <citation type="submission" date="2016-10" db="EMBL/GenBank/DDBJ databases">
        <authorList>
            <person name="de Groot N.N."/>
        </authorList>
    </citation>
    <scope>NUCLEOTIDE SEQUENCE [LARGE SCALE GENOMIC DNA]</scope>
    <source>
        <strain evidence="3 4">LMG 18387</strain>
    </source>
</reference>
<evidence type="ECO:0000313" key="4">
    <source>
        <dbReference type="Proteomes" id="UP000198606"/>
    </source>
</evidence>
<dbReference type="RefSeq" id="WP_084305727.1">
    <property type="nucleotide sequence ID" value="NZ_FNDG01000001.1"/>
</dbReference>
<dbReference type="PANTHER" id="PTHR13078">
    <property type="entry name" value="PEROXISOMAL MULTIFUNCTIONAL ENZYME TYPE 2-RELATED"/>
    <property type="match status" value="1"/>
</dbReference>
<dbReference type="GO" id="GO:0004300">
    <property type="term" value="F:enoyl-CoA hydratase activity"/>
    <property type="evidence" value="ECO:0007669"/>
    <property type="project" value="TreeGrafter"/>
</dbReference>
<dbReference type="GO" id="GO:0003857">
    <property type="term" value="F:(3S)-3-hydroxyacyl-CoA dehydrogenase (NAD+) activity"/>
    <property type="evidence" value="ECO:0007669"/>
    <property type="project" value="TreeGrafter"/>
</dbReference>
<dbReference type="InterPro" id="IPR054357">
    <property type="entry name" value="MFE-2_N"/>
</dbReference>
<evidence type="ECO:0000259" key="1">
    <source>
        <dbReference type="Pfam" id="PF01575"/>
    </source>
</evidence>
<dbReference type="GO" id="GO:0006635">
    <property type="term" value="P:fatty acid beta-oxidation"/>
    <property type="evidence" value="ECO:0007669"/>
    <property type="project" value="TreeGrafter"/>
</dbReference>
<dbReference type="Pfam" id="PF01575">
    <property type="entry name" value="MaoC_dehydratas"/>
    <property type="match status" value="1"/>
</dbReference>
<dbReference type="CDD" id="cd03448">
    <property type="entry name" value="HDE_HSD"/>
    <property type="match status" value="1"/>
</dbReference>
<dbReference type="InterPro" id="IPR002539">
    <property type="entry name" value="MaoC-like_dom"/>
</dbReference>
<dbReference type="InterPro" id="IPR029069">
    <property type="entry name" value="HotDog_dom_sf"/>
</dbReference>
<dbReference type="STRING" id="29435.SAMN05216588_101391"/>
<proteinExistence type="predicted"/>
<dbReference type="PANTHER" id="PTHR13078:SF56">
    <property type="entry name" value="PEROXISOMAL MULTIFUNCTIONAL ENZYME TYPE 2"/>
    <property type="match status" value="1"/>
</dbReference>
<gene>
    <name evidence="3" type="ORF">SAMN05216588_101391</name>
</gene>
<sequence length="287" mass="31416">MAIDYQALLDRPFAPVEHRFTARDSMLYALSLGVGSQAADPRQLPYVFEEGQRAFPTLPMVLGYPGFWAREADTGIDWRRLVHAEQSMIVHRPLPVAGTVIGHNRITRIIDKGRDKGALLYQERRVVEATTGELLATVNQVSLLRGDGGFGGPSGPVPAPYRLPERPADGVCDLPTLPQAALLYRLNGDYNPLHAEPAVARAAGFERPILHGLCTLGVAVHALLRSVLSYEDARVHGLGVRFSAPFYPGETLRTEFWVDGERVSFRCSALERGVMVLNAGHMTLSPG</sequence>
<dbReference type="GO" id="GO:0044594">
    <property type="term" value="F:17-beta-hydroxysteroid dehydrogenase (NAD+) activity"/>
    <property type="evidence" value="ECO:0007669"/>
    <property type="project" value="TreeGrafter"/>
</dbReference>
<organism evidence="3 4">
    <name type="scientific">Phytopseudomonas flavescens</name>
    <dbReference type="NCBI Taxonomy" id="29435"/>
    <lineage>
        <taxon>Bacteria</taxon>
        <taxon>Pseudomonadati</taxon>
        <taxon>Pseudomonadota</taxon>
        <taxon>Gammaproteobacteria</taxon>
        <taxon>Pseudomonadales</taxon>
        <taxon>Pseudomonadaceae</taxon>
        <taxon>Phytopseudomonas</taxon>
    </lineage>
</organism>
<feature type="domain" description="Peroxisomal multifunctional enzyme type 2-like N-terminal" evidence="2">
    <location>
        <begin position="19"/>
        <end position="146"/>
    </location>
</feature>
<protein>
    <submittedName>
        <fullName evidence="3">Acyl dehydratase</fullName>
    </submittedName>
</protein>
<dbReference type="Gene3D" id="3.10.129.10">
    <property type="entry name" value="Hotdog Thioesterase"/>
    <property type="match status" value="1"/>
</dbReference>